<name>A0ABR0AC58_9CRUS</name>
<organism evidence="2 3">
    <name type="scientific">Daphnia magna</name>
    <dbReference type="NCBI Taxonomy" id="35525"/>
    <lineage>
        <taxon>Eukaryota</taxon>
        <taxon>Metazoa</taxon>
        <taxon>Ecdysozoa</taxon>
        <taxon>Arthropoda</taxon>
        <taxon>Crustacea</taxon>
        <taxon>Branchiopoda</taxon>
        <taxon>Diplostraca</taxon>
        <taxon>Cladocera</taxon>
        <taxon>Anomopoda</taxon>
        <taxon>Daphniidae</taxon>
        <taxon>Daphnia</taxon>
    </lineage>
</organism>
<feature type="region of interest" description="Disordered" evidence="1">
    <location>
        <begin position="51"/>
        <end position="75"/>
    </location>
</feature>
<reference evidence="2 3" key="1">
    <citation type="journal article" date="2023" name="Nucleic Acids Res.">
        <title>The hologenome of Daphnia magna reveals possible DNA methylation and microbiome-mediated evolution of the host genome.</title>
        <authorList>
            <person name="Chaturvedi A."/>
            <person name="Li X."/>
            <person name="Dhandapani V."/>
            <person name="Marshall H."/>
            <person name="Kissane S."/>
            <person name="Cuenca-Cambronero M."/>
            <person name="Asole G."/>
            <person name="Calvet F."/>
            <person name="Ruiz-Romero M."/>
            <person name="Marangio P."/>
            <person name="Guigo R."/>
            <person name="Rago D."/>
            <person name="Mirbahai L."/>
            <person name="Eastwood N."/>
            <person name="Colbourne J.K."/>
            <person name="Zhou J."/>
            <person name="Mallon E."/>
            <person name="Orsini L."/>
        </authorList>
    </citation>
    <scope>NUCLEOTIDE SEQUENCE [LARGE SCALE GENOMIC DNA]</scope>
    <source>
        <strain evidence="2">LRV0_1</strain>
    </source>
</reference>
<evidence type="ECO:0000313" key="3">
    <source>
        <dbReference type="Proteomes" id="UP001234178"/>
    </source>
</evidence>
<comment type="caution">
    <text evidence="2">The sequence shown here is derived from an EMBL/GenBank/DDBJ whole genome shotgun (WGS) entry which is preliminary data.</text>
</comment>
<accession>A0ABR0AC58</accession>
<dbReference type="EMBL" id="JAOYFB010000037">
    <property type="protein sequence ID" value="KAK4022715.1"/>
    <property type="molecule type" value="Genomic_DNA"/>
</dbReference>
<dbReference type="Proteomes" id="UP001234178">
    <property type="component" value="Unassembled WGS sequence"/>
</dbReference>
<evidence type="ECO:0000313" key="2">
    <source>
        <dbReference type="EMBL" id="KAK4022715.1"/>
    </source>
</evidence>
<sequence>MMLGIQLYSAWQGCHTLTESYGIKACTEMLGVKQVPDVDCGRKISNNEKRVDDSSRLELAQISFDPEPQTSGPDV</sequence>
<keyword evidence="3" id="KW-1185">Reference proteome</keyword>
<gene>
    <name evidence="2" type="ORF">OUZ56_008166</name>
</gene>
<proteinExistence type="predicted"/>
<evidence type="ECO:0000256" key="1">
    <source>
        <dbReference type="SAM" id="MobiDB-lite"/>
    </source>
</evidence>
<protein>
    <submittedName>
        <fullName evidence="2">Uncharacterized protein</fullName>
    </submittedName>
</protein>